<keyword evidence="4 6" id="KW-1133">Transmembrane helix</keyword>
<evidence type="ECO:0000256" key="4">
    <source>
        <dbReference type="ARBA" id="ARBA00022989"/>
    </source>
</evidence>
<dbReference type="KEGG" id="faf:OE104_02160"/>
<feature type="transmembrane region" description="Helical" evidence="6">
    <location>
        <begin position="288"/>
        <end position="307"/>
    </location>
</feature>
<evidence type="ECO:0000256" key="5">
    <source>
        <dbReference type="ARBA" id="ARBA00023136"/>
    </source>
</evidence>
<protein>
    <submittedName>
        <fullName evidence="7">Sporulation integral membrane protein YtvI</fullName>
    </submittedName>
</protein>
<gene>
    <name evidence="7" type="primary">ytvI</name>
    <name evidence="7" type="ORF">OE104_02160</name>
</gene>
<organism evidence="7 8">
    <name type="scientific">Fervidibacillus albus</name>
    <dbReference type="NCBI Taxonomy" id="2980026"/>
    <lineage>
        <taxon>Bacteria</taxon>
        <taxon>Bacillati</taxon>
        <taxon>Bacillota</taxon>
        <taxon>Bacilli</taxon>
        <taxon>Bacillales</taxon>
        <taxon>Bacillaceae</taxon>
        <taxon>Fervidibacillus</taxon>
    </lineage>
</organism>
<dbReference type="PANTHER" id="PTHR21716:SF68">
    <property type="entry name" value="TRANSPORT PROTEIN YTVI-RELATED"/>
    <property type="match status" value="1"/>
</dbReference>
<dbReference type="PANTHER" id="PTHR21716">
    <property type="entry name" value="TRANSMEMBRANE PROTEIN"/>
    <property type="match status" value="1"/>
</dbReference>
<evidence type="ECO:0000256" key="2">
    <source>
        <dbReference type="ARBA" id="ARBA00009773"/>
    </source>
</evidence>
<sequence length="368" mass="41743">MIPIFLQRSLRLLFVIVAILFFFVAAYIIATLTYPFIFAWIIAFFMNPLVNFIQVKGKIPRSLSVFIVLIFFFSLVVGFLIFLISELISGTEYLAKTLPSQIENLTAYIQRWLMEDIVPFFNQIGTFFEQLEEQQQNTIVENIQSIGTEFATTIGSVLQNVVAKIPGIITWFPNATTVLILTILATFFISKDWYKLKRDAGKWIPIKIKESSMRVYFDLRKALFGFIRAQLTLISITAVIVFIGLVILRVDHALTIAMFIGFIDLLPYLGTGFVFVPWIIYEMMSQNYSLGIGLAVLYVIVIVQRQLMEPKIVSTNIGISPLGTLMAIFVGLKLFGMVGLIIGPIIAVIIVTLYKANLFHDLWNFIKG</sequence>
<dbReference type="Proteomes" id="UP001164718">
    <property type="component" value="Chromosome"/>
</dbReference>
<feature type="transmembrane region" description="Helical" evidence="6">
    <location>
        <begin position="222"/>
        <end position="248"/>
    </location>
</feature>
<comment type="subcellular location">
    <subcellularLocation>
        <location evidence="1">Membrane</location>
        <topology evidence="1">Multi-pass membrane protein</topology>
    </subcellularLocation>
</comment>
<feature type="transmembrane region" description="Helical" evidence="6">
    <location>
        <begin position="12"/>
        <end position="30"/>
    </location>
</feature>
<evidence type="ECO:0000256" key="1">
    <source>
        <dbReference type="ARBA" id="ARBA00004141"/>
    </source>
</evidence>
<evidence type="ECO:0000313" key="7">
    <source>
        <dbReference type="EMBL" id="WAA10170.1"/>
    </source>
</evidence>
<feature type="transmembrane region" description="Helical" evidence="6">
    <location>
        <begin position="168"/>
        <end position="189"/>
    </location>
</feature>
<dbReference type="InterPro" id="IPR002549">
    <property type="entry name" value="AI-2E-like"/>
</dbReference>
<comment type="similarity">
    <text evidence="2">Belongs to the autoinducer-2 exporter (AI-2E) (TC 2.A.86) family.</text>
</comment>
<reference evidence="7" key="1">
    <citation type="submission" date="2022-09" db="EMBL/GenBank/DDBJ databases">
        <title>Complete Genomes of Fervidibacillus albus and Fervidibacillus halotolerans isolated from tidal flat sediments.</title>
        <authorList>
            <person name="Kwon K.K."/>
            <person name="Yang S.-H."/>
            <person name="Park M.J."/>
            <person name="Oh H.-M."/>
        </authorList>
    </citation>
    <scope>NUCLEOTIDE SEQUENCE</scope>
    <source>
        <strain evidence="7">MEBiC13591</strain>
    </source>
</reference>
<keyword evidence="5 6" id="KW-0472">Membrane</keyword>
<keyword evidence="8" id="KW-1185">Reference proteome</keyword>
<dbReference type="NCBIfam" id="TIGR02872">
    <property type="entry name" value="spore_ytvI"/>
    <property type="match status" value="1"/>
</dbReference>
<dbReference type="Pfam" id="PF01594">
    <property type="entry name" value="AI-2E_transport"/>
    <property type="match status" value="1"/>
</dbReference>
<dbReference type="GO" id="GO:0055085">
    <property type="term" value="P:transmembrane transport"/>
    <property type="evidence" value="ECO:0007669"/>
    <property type="project" value="TreeGrafter"/>
</dbReference>
<dbReference type="EMBL" id="CP106878">
    <property type="protein sequence ID" value="WAA10170.1"/>
    <property type="molecule type" value="Genomic_DNA"/>
</dbReference>
<evidence type="ECO:0000256" key="3">
    <source>
        <dbReference type="ARBA" id="ARBA00022692"/>
    </source>
</evidence>
<feature type="transmembrane region" description="Helical" evidence="6">
    <location>
        <begin position="327"/>
        <end position="354"/>
    </location>
</feature>
<feature type="transmembrane region" description="Helical" evidence="6">
    <location>
        <begin position="254"/>
        <end position="281"/>
    </location>
</feature>
<name>A0A9E8RV04_9BACI</name>
<feature type="transmembrane region" description="Helical" evidence="6">
    <location>
        <begin position="65"/>
        <end position="84"/>
    </location>
</feature>
<dbReference type="AlphaFoldDB" id="A0A9E8RV04"/>
<dbReference type="GO" id="GO:0016020">
    <property type="term" value="C:membrane"/>
    <property type="evidence" value="ECO:0007669"/>
    <property type="project" value="UniProtKB-SubCell"/>
</dbReference>
<proteinExistence type="inferred from homology"/>
<dbReference type="RefSeq" id="WP_275417955.1">
    <property type="nucleotide sequence ID" value="NZ_CP106878.1"/>
</dbReference>
<evidence type="ECO:0000256" key="6">
    <source>
        <dbReference type="SAM" id="Phobius"/>
    </source>
</evidence>
<accession>A0A9E8RV04</accession>
<dbReference type="InterPro" id="IPR014227">
    <property type="entry name" value="YtvI-like"/>
</dbReference>
<evidence type="ECO:0000313" key="8">
    <source>
        <dbReference type="Proteomes" id="UP001164718"/>
    </source>
</evidence>
<feature type="transmembrane region" description="Helical" evidence="6">
    <location>
        <begin position="36"/>
        <end position="53"/>
    </location>
</feature>
<keyword evidence="3 6" id="KW-0812">Transmembrane</keyword>